<reference evidence="1" key="1">
    <citation type="submission" date="2021-03" db="EMBL/GenBank/DDBJ databases">
        <title>Whole genome sequence of Jiella sp. CQZ9-1.</title>
        <authorList>
            <person name="Tuo L."/>
        </authorList>
    </citation>
    <scope>NUCLEOTIDE SEQUENCE</scope>
    <source>
        <strain evidence="1">CQZ9-1</strain>
    </source>
</reference>
<proteinExistence type="predicted"/>
<accession>A0A939FUI2</accession>
<dbReference type="RefSeq" id="WP_207255684.1">
    <property type="nucleotide sequence ID" value="NZ_JAFMPP010000001.1"/>
</dbReference>
<keyword evidence="2" id="KW-1185">Reference proteome</keyword>
<comment type="caution">
    <text evidence="1">The sequence shown here is derived from an EMBL/GenBank/DDBJ whole genome shotgun (WGS) entry which is preliminary data.</text>
</comment>
<dbReference type="EMBL" id="JAFMPP010000001">
    <property type="protein sequence ID" value="MBO0661036.1"/>
    <property type="molecule type" value="Genomic_DNA"/>
</dbReference>
<protein>
    <submittedName>
        <fullName evidence="1">Uncharacterized protein</fullName>
    </submittedName>
</protein>
<gene>
    <name evidence="1" type="ORF">J1C48_00480</name>
</gene>
<organism evidence="1 2">
    <name type="scientific">Jiella flava</name>
    <dbReference type="NCBI Taxonomy" id="2816857"/>
    <lineage>
        <taxon>Bacteria</taxon>
        <taxon>Pseudomonadati</taxon>
        <taxon>Pseudomonadota</taxon>
        <taxon>Alphaproteobacteria</taxon>
        <taxon>Hyphomicrobiales</taxon>
        <taxon>Aurantimonadaceae</taxon>
        <taxon>Jiella</taxon>
    </lineage>
</organism>
<dbReference type="AlphaFoldDB" id="A0A939FUI2"/>
<dbReference type="Proteomes" id="UP000664122">
    <property type="component" value="Unassembled WGS sequence"/>
</dbReference>
<sequence length="95" mass="10494">MAFDRQHFDAMSCPTSVTWTNDIEGMFTQTDVDHMKQVTNGALDLSNYNSVKIYASKIYNEVASGAMPPPGSGEPTWGQDKVNTFGCWIQQGTPQ</sequence>
<name>A0A939FUI2_9HYPH</name>
<evidence type="ECO:0000313" key="1">
    <source>
        <dbReference type="EMBL" id="MBO0661036.1"/>
    </source>
</evidence>
<evidence type="ECO:0000313" key="2">
    <source>
        <dbReference type="Proteomes" id="UP000664122"/>
    </source>
</evidence>